<dbReference type="InterPro" id="IPR017106">
    <property type="entry name" value="Coatomer_gsu"/>
</dbReference>
<dbReference type="InterPro" id="IPR032154">
    <property type="entry name" value="Coatomer_g_Cpla"/>
</dbReference>
<dbReference type="GO" id="GO:0009306">
    <property type="term" value="P:protein secretion"/>
    <property type="evidence" value="ECO:0007669"/>
    <property type="project" value="TreeGrafter"/>
</dbReference>
<dbReference type="InterPro" id="IPR012295">
    <property type="entry name" value="TBP_dom_sf"/>
</dbReference>
<organism evidence="2 3">
    <name type="scientific">Pangasianodon hypophthalmus</name>
    <name type="common">Striped catfish</name>
    <name type="synonym">Helicophagus hypophthalmus</name>
    <dbReference type="NCBI Taxonomy" id="310915"/>
    <lineage>
        <taxon>Eukaryota</taxon>
        <taxon>Metazoa</taxon>
        <taxon>Chordata</taxon>
        <taxon>Craniata</taxon>
        <taxon>Vertebrata</taxon>
        <taxon>Euteleostomi</taxon>
        <taxon>Actinopterygii</taxon>
        <taxon>Neopterygii</taxon>
        <taxon>Teleostei</taxon>
        <taxon>Ostariophysi</taxon>
        <taxon>Siluriformes</taxon>
        <taxon>Pangasiidae</taxon>
        <taxon>Pangasianodon</taxon>
    </lineage>
</organism>
<dbReference type="GO" id="GO:0072384">
    <property type="term" value="P:organelle transport along microtubule"/>
    <property type="evidence" value="ECO:0007669"/>
    <property type="project" value="TreeGrafter"/>
</dbReference>
<dbReference type="GO" id="GO:0005793">
    <property type="term" value="C:endoplasmic reticulum-Golgi intermediate compartment"/>
    <property type="evidence" value="ECO:0007669"/>
    <property type="project" value="TreeGrafter"/>
</dbReference>
<proteinExistence type="predicted"/>
<dbReference type="Pfam" id="PF16381">
    <property type="entry name" value="Coatomer_g_Cpla"/>
    <property type="match status" value="1"/>
</dbReference>
<dbReference type="EMBL" id="VFJC01000019">
    <property type="protein sequence ID" value="KAB5541943.1"/>
    <property type="molecule type" value="Genomic_DNA"/>
</dbReference>
<evidence type="ECO:0000259" key="1">
    <source>
        <dbReference type="Pfam" id="PF16381"/>
    </source>
</evidence>
<name>A0A5N5LGY5_PANHP</name>
<dbReference type="GO" id="GO:0030126">
    <property type="term" value="C:COPI vesicle coat"/>
    <property type="evidence" value="ECO:0007669"/>
    <property type="project" value="TreeGrafter"/>
</dbReference>
<dbReference type="SUPFAM" id="SSF55711">
    <property type="entry name" value="Subdomain of clathrin and coatomer appendage domain"/>
    <property type="match status" value="1"/>
</dbReference>
<feature type="domain" description="Coatomer subunit gamma C-terminal" evidence="1">
    <location>
        <begin position="17"/>
        <end position="75"/>
    </location>
</feature>
<dbReference type="Proteomes" id="UP000327468">
    <property type="component" value="Chromosome 18"/>
</dbReference>
<dbReference type="InterPro" id="IPR009028">
    <property type="entry name" value="Coatomer/calthrin_app_sub_C"/>
</dbReference>
<dbReference type="GO" id="GO:0006891">
    <property type="term" value="P:intra-Golgi vesicle-mediated transport"/>
    <property type="evidence" value="ECO:0007669"/>
    <property type="project" value="TreeGrafter"/>
</dbReference>
<gene>
    <name evidence="2" type="ORF">PHYPO_G00085760</name>
</gene>
<dbReference type="GO" id="GO:0006886">
    <property type="term" value="P:intracellular protein transport"/>
    <property type="evidence" value="ECO:0007669"/>
    <property type="project" value="InterPro"/>
</dbReference>
<protein>
    <recommendedName>
        <fullName evidence="1">Coatomer subunit gamma C-terminal domain-containing protein</fullName>
    </recommendedName>
</protein>
<keyword evidence="3" id="KW-1185">Reference proteome</keyword>
<dbReference type="AlphaFoldDB" id="A0A5N5LGY5"/>
<sequence length="117" mass="12729">MVHDGEYVLEDLEVTVADHIQKVLKPNFGAAWEEVGADFEKEETFALASVRTLEEAVNNIISFLGMQPCERSDKACSGRLRRAECVAAPRPADGVTMQVAVREVQANVVDVILASVG</sequence>
<evidence type="ECO:0000313" key="3">
    <source>
        <dbReference type="Proteomes" id="UP000327468"/>
    </source>
</evidence>
<accession>A0A5N5LGY5</accession>
<dbReference type="GO" id="GO:0000139">
    <property type="term" value="C:Golgi membrane"/>
    <property type="evidence" value="ECO:0007669"/>
    <property type="project" value="TreeGrafter"/>
</dbReference>
<evidence type="ECO:0000313" key="2">
    <source>
        <dbReference type="EMBL" id="KAB5541943.1"/>
    </source>
</evidence>
<dbReference type="GO" id="GO:0006888">
    <property type="term" value="P:endoplasmic reticulum to Golgi vesicle-mediated transport"/>
    <property type="evidence" value="ECO:0007669"/>
    <property type="project" value="TreeGrafter"/>
</dbReference>
<dbReference type="GO" id="GO:0005783">
    <property type="term" value="C:endoplasmic reticulum"/>
    <property type="evidence" value="ECO:0007669"/>
    <property type="project" value="TreeGrafter"/>
</dbReference>
<dbReference type="PANTHER" id="PTHR10261">
    <property type="entry name" value="COATOMER SUBUNIT GAMMA"/>
    <property type="match status" value="1"/>
</dbReference>
<reference evidence="2 3" key="1">
    <citation type="submission" date="2019-06" db="EMBL/GenBank/DDBJ databases">
        <title>A chromosome-scale genome assembly of the striped catfish, Pangasianodon hypophthalmus.</title>
        <authorList>
            <person name="Wen M."/>
            <person name="Zahm M."/>
            <person name="Roques C."/>
            <person name="Cabau C."/>
            <person name="Klopp C."/>
            <person name="Donnadieu C."/>
            <person name="Jouanno E."/>
            <person name="Avarre J.-C."/>
            <person name="Campet M."/>
            <person name="Ha T.T.T."/>
            <person name="Dugue R."/>
            <person name="Lampietro C."/>
            <person name="Louis A."/>
            <person name="Herpin A."/>
            <person name="Echchiki A."/>
            <person name="Berthelot C."/>
            <person name="Parey E."/>
            <person name="Roest-Crollius H."/>
            <person name="Braasch I."/>
            <person name="Postlethwait J."/>
            <person name="Bobe J."/>
            <person name="Montfort J."/>
            <person name="Bouchez O."/>
            <person name="Begum T."/>
            <person name="Schartl M."/>
            <person name="Guiguen Y."/>
        </authorList>
    </citation>
    <scope>NUCLEOTIDE SEQUENCE [LARGE SCALE GENOMIC DNA]</scope>
    <source>
        <strain evidence="2 3">Indonesia</strain>
        <tissue evidence="2">Blood</tissue>
    </source>
</reference>
<comment type="caution">
    <text evidence="2">The sequence shown here is derived from an EMBL/GenBank/DDBJ whole genome shotgun (WGS) entry which is preliminary data.</text>
</comment>
<dbReference type="Gene3D" id="3.30.310.10">
    <property type="entry name" value="TATA-Binding Protein"/>
    <property type="match status" value="1"/>
</dbReference>
<dbReference type="PANTHER" id="PTHR10261:SF0">
    <property type="entry name" value="COATOMER SUBUNIT GAMMA-2"/>
    <property type="match status" value="1"/>
</dbReference>